<organism evidence="1 2">
    <name type="scientific">Aphis gossypii</name>
    <name type="common">Cotton aphid</name>
    <dbReference type="NCBI Taxonomy" id="80765"/>
    <lineage>
        <taxon>Eukaryota</taxon>
        <taxon>Metazoa</taxon>
        <taxon>Ecdysozoa</taxon>
        <taxon>Arthropoda</taxon>
        <taxon>Hexapoda</taxon>
        <taxon>Insecta</taxon>
        <taxon>Pterygota</taxon>
        <taxon>Neoptera</taxon>
        <taxon>Paraneoptera</taxon>
        <taxon>Hemiptera</taxon>
        <taxon>Sternorrhyncha</taxon>
        <taxon>Aphidomorpha</taxon>
        <taxon>Aphidoidea</taxon>
        <taxon>Aphididae</taxon>
        <taxon>Aphidini</taxon>
        <taxon>Aphis</taxon>
        <taxon>Aphis</taxon>
    </lineage>
</organism>
<sequence length="194" mass="21378">MAITPLATDIRNSFEFLMTVLFPWRVADRSSTSLFTGEITERHSPKVPLRLGNTTELANALRTSAFLNALQLPMTVTFLRSNTNIVSAYFFGGSGTAQIRLIGCESSILGEVEPSTPPTEVIIERITEFRNSLSAFKPTDEAVQSQESSCTSTIEVIVSDNTAEIKSDGIETMAEIKTAEEPEKRKNIQLSSRR</sequence>
<dbReference type="Proteomes" id="UP001154329">
    <property type="component" value="Chromosome 1"/>
</dbReference>
<evidence type="ECO:0000313" key="2">
    <source>
        <dbReference type="Proteomes" id="UP001154329"/>
    </source>
</evidence>
<dbReference type="AlphaFoldDB" id="A0A9P0ILL4"/>
<reference evidence="1" key="1">
    <citation type="submission" date="2022-02" db="EMBL/GenBank/DDBJ databases">
        <authorList>
            <person name="King R."/>
        </authorList>
    </citation>
    <scope>NUCLEOTIDE SEQUENCE</scope>
</reference>
<name>A0A9P0ILL4_APHGO</name>
<proteinExistence type="predicted"/>
<evidence type="ECO:0000313" key="1">
    <source>
        <dbReference type="EMBL" id="CAH1707434.1"/>
    </source>
</evidence>
<accession>A0A9P0ILL4</accession>
<protein>
    <submittedName>
        <fullName evidence="1">Uncharacterized protein</fullName>
    </submittedName>
</protein>
<dbReference type="EMBL" id="OU899034">
    <property type="protein sequence ID" value="CAH1707434.1"/>
    <property type="molecule type" value="Genomic_DNA"/>
</dbReference>
<reference evidence="1" key="2">
    <citation type="submission" date="2022-10" db="EMBL/GenBank/DDBJ databases">
        <authorList>
            <consortium name="ENA_rothamsted_submissions"/>
            <consortium name="culmorum"/>
            <person name="King R."/>
        </authorList>
    </citation>
    <scope>NUCLEOTIDE SEQUENCE</scope>
</reference>
<keyword evidence="2" id="KW-1185">Reference proteome</keyword>
<gene>
    <name evidence="1" type="ORF">APHIGO_LOCUS16</name>
</gene>